<evidence type="ECO:0000313" key="5">
    <source>
        <dbReference type="EMBL" id="QGH36946.1"/>
    </source>
</evidence>
<evidence type="ECO:0000256" key="3">
    <source>
        <dbReference type="ARBA" id="ARBA00023163"/>
    </source>
</evidence>
<dbReference type="GO" id="GO:0000976">
    <property type="term" value="F:transcription cis-regulatory region binding"/>
    <property type="evidence" value="ECO:0007669"/>
    <property type="project" value="TreeGrafter"/>
</dbReference>
<dbReference type="Pfam" id="PF00356">
    <property type="entry name" value="LacI"/>
    <property type="match status" value="1"/>
</dbReference>
<dbReference type="InterPro" id="IPR010982">
    <property type="entry name" value="Lambda_DNA-bd_dom_sf"/>
</dbReference>
<dbReference type="Proteomes" id="UP000339690">
    <property type="component" value="Chromosome"/>
</dbReference>
<dbReference type="InterPro" id="IPR028082">
    <property type="entry name" value="Peripla_BP_I"/>
</dbReference>
<accession>A0A5Q2TQ39</accession>
<dbReference type="SMART" id="SM00354">
    <property type="entry name" value="HTH_LACI"/>
    <property type="match status" value="1"/>
</dbReference>
<reference evidence="5 6" key="1">
    <citation type="submission" date="2019-11" db="EMBL/GenBank/DDBJ databases">
        <title>Gracilibacillus salitolerans sp. nov., a moderate halophile isolated from a saline soil in northwest China.</title>
        <authorList>
            <person name="Gan L."/>
        </authorList>
    </citation>
    <scope>NUCLEOTIDE SEQUENCE [LARGE SCALE GENOMIC DNA]</scope>
    <source>
        <strain evidence="5 6">SCU50</strain>
    </source>
</reference>
<keyword evidence="1" id="KW-0805">Transcription regulation</keyword>
<dbReference type="PROSITE" id="PS00356">
    <property type="entry name" value="HTH_LACI_1"/>
    <property type="match status" value="1"/>
</dbReference>
<proteinExistence type="predicted"/>
<dbReference type="SUPFAM" id="SSF53822">
    <property type="entry name" value="Periplasmic binding protein-like I"/>
    <property type="match status" value="1"/>
</dbReference>
<dbReference type="AlphaFoldDB" id="A0A5Q2TQ39"/>
<evidence type="ECO:0000256" key="1">
    <source>
        <dbReference type="ARBA" id="ARBA00023015"/>
    </source>
</evidence>
<dbReference type="RefSeq" id="WP_153792931.1">
    <property type="nucleotide sequence ID" value="NZ_CP045915.1"/>
</dbReference>
<dbReference type="KEGG" id="grc:GI584_06080"/>
<dbReference type="Gene3D" id="1.10.260.40">
    <property type="entry name" value="lambda repressor-like DNA-binding domains"/>
    <property type="match status" value="1"/>
</dbReference>
<dbReference type="InterPro" id="IPR001761">
    <property type="entry name" value="Peripla_BP/Lac1_sug-bd_dom"/>
</dbReference>
<evidence type="ECO:0000313" key="6">
    <source>
        <dbReference type="Proteomes" id="UP000339690"/>
    </source>
</evidence>
<name>A0A5Q2TQ39_9BACI</name>
<dbReference type="InterPro" id="IPR000843">
    <property type="entry name" value="HTH_LacI"/>
</dbReference>
<dbReference type="PRINTS" id="PR00036">
    <property type="entry name" value="HTHLACI"/>
</dbReference>
<dbReference type="PANTHER" id="PTHR30146">
    <property type="entry name" value="LACI-RELATED TRANSCRIPTIONAL REPRESSOR"/>
    <property type="match status" value="1"/>
</dbReference>
<dbReference type="PANTHER" id="PTHR30146:SF147">
    <property type="entry name" value="HTH-TYPE TRANSCRIPTIONAL REGULATOR DEGA"/>
    <property type="match status" value="1"/>
</dbReference>
<dbReference type="GO" id="GO:0003700">
    <property type="term" value="F:DNA-binding transcription factor activity"/>
    <property type="evidence" value="ECO:0007669"/>
    <property type="project" value="TreeGrafter"/>
</dbReference>
<keyword evidence="6" id="KW-1185">Reference proteome</keyword>
<dbReference type="Gene3D" id="3.40.50.2300">
    <property type="match status" value="2"/>
</dbReference>
<feature type="domain" description="HTH lacI-type" evidence="4">
    <location>
        <begin position="3"/>
        <end position="57"/>
    </location>
</feature>
<dbReference type="EMBL" id="CP045915">
    <property type="protein sequence ID" value="QGH36946.1"/>
    <property type="molecule type" value="Genomic_DNA"/>
</dbReference>
<dbReference type="SUPFAM" id="SSF47413">
    <property type="entry name" value="lambda repressor-like DNA-binding domains"/>
    <property type="match status" value="1"/>
</dbReference>
<evidence type="ECO:0000256" key="2">
    <source>
        <dbReference type="ARBA" id="ARBA00023125"/>
    </source>
</evidence>
<dbReference type="PROSITE" id="PS50932">
    <property type="entry name" value="HTH_LACI_2"/>
    <property type="match status" value="1"/>
</dbReference>
<dbReference type="Pfam" id="PF00532">
    <property type="entry name" value="Peripla_BP_1"/>
    <property type="match status" value="1"/>
</dbReference>
<protein>
    <submittedName>
        <fullName evidence="5">LacI family DNA-binding transcriptional regulator</fullName>
    </submittedName>
</protein>
<keyword evidence="2 5" id="KW-0238">DNA-binding</keyword>
<organism evidence="5 6">
    <name type="scientific">Gracilibacillus salitolerans</name>
    <dbReference type="NCBI Taxonomy" id="2663022"/>
    <lineage>
        <taxon>Bacteria</taxon>
        <taxon>Bacillati</taxon>
        <taxon>Bacillota</taxon>
        <taxon>Bacilli</taxon>
        <taxon>Bacillales</taxon>
        <taxon>Bacillaceae</taxon>
        <taxon>Gracilibacillus</taxon>
    </lineage>
</organism>
<keyword evidence="3" id="KW-0804">Transcription</keyword>
<dbReference type="CDD" id="cd06267">
    <property type="entry name" value="PBP1_LacI_sugar_binding-like"/>
    <property type="match status" value="1"/>
</dbReference>
<evidence type="ECO:0000259" key="4">
    <source>
        <dbReference type="PROSITE" id="PS50932"/>
    </source>
</evidence>
<gene>
    <name evidence="5" type="ORF">GI584_06080</name>
</gene>
<sequence length="337" mass="37389">MKVTIYDVAEKAGVSIATVSKVINNTGNMRDTTRQKVMKVMEELNYFPSVMASALTGKKTQTLGLLVPDISNPFFSEMARTIEDRAHERGLSVIMCSTDEDEEKEKKYLELLRRKQVDGFIIASSFHEKKLLEDIKNTRIPLVMLTQDAGSLGVTSVSVDDFTGGFEATSHLLSLGHQNIVIIAEQRLSSKMRIYGFREAYETNGYKYQEDMVIQTTASIENGKKSLEEILKKKERPSAIFACNDLIAIGVIQGAREHGINIPVDMSVVGFDNTILATTTVPSLTTVAQPINEMGKKVVDVIVSNINNEEPNAERILFKPKLMVRNTSGVCNNFTKA</sequence>
<dbReference type="CDD" id="cd01392">
    <property type="entry name" value="HTH_LacI"/>
    <property type="match status" value="1"/>
</dbReference>